<reference evidence="1" key="1">
    <citation type="submission" date="2016-09" db="EMBL/GenBank/DDBJ databases">
        <authorList>
            <person name="Hebert L."/>
            <person name="Moumen B."/>
        </authorList>
    </citation>
    <scope>NUCLEOTIDE SEQUENCE [LARGE SCALE GENOMIC DNA]</scope>
    <source>
        <strain evidence="1">OVI</strain>
    </source>
</reference>
<accession>A0A1G4IEE3</accession>
<dbReference type="Proteomes" id="UP000195570">
    <property type="component" value="Unassembled WGS sequence"/>
</dbReference>
<dbReference type="RefSeq" id="XP_067081435.1">
    <property type="nucleotide sequence ID" value="XM_067225334.1"/>
</dbReference>
<protein>
    <submittedName>
        <fullName evidence="1">Uncharacterized protein</fullName>
    </submittedName>
</protein>
<proteinExistence type="predicted"/>
<dbReference type="AlphaFoldDB" id="A0A1G4IEE3"/>
<dbReference type="Gene3D" id="3.40.50.300">
    <property type="entry name" value="P-loop containing nucleotide triphosphate hydrolases"/>
    <property type="match status" value="1"/>
</dbReference>
<keyword evidence="2" id="KW-1185">Reference proteome</keyword>
<dbReference type="EMBL" id="CZPT02001506">
    <property type="protein sequence ID" value="SCU70662.1"/>
    <property type="molecule type" value="Genomic_DNA"/>
</dbReference>
<organism evidence="1 2">
    <name type="scientific">Trypanosoma equiperdum</name>
    <dbReference type="NCBI Taxonomy" id="5694"/>
    <lineage>
        <taxon>Eukaryota</taxon>
        <taxon>Discoba</taxon>
        <taxon>Euglenozoa</taxon>
        <taxon>Kinetoplastea</taxon>
        <taxon>Metakinetoplastina</taxon>
        <taxon>Trypanosomatida</taxon>
        <taxon>Trypanosomatidae</taxon>
        <taxon>Trypanosoma</taxon>
    </lineage>
</organism>
<dbReference type="SUPFAM" id="SSF52540">
    <property type="entry name" value="P-loop containing nucleoside triphosphate hydrolases"/>
    <property type="match status" value="1"/>
</dbReference>
<sequence>MTTITSQLLLQQNDTCNRAVIKFLHDNEKFKLLCVSEGTSIIARDKEDSVKLEKGIEIAVERGTLRKSRDPPPAPRRRIDMSAKTTQDAVNEIMVELPDKEGKIIIVQGLSGTGKGTTVRLLQQTLPRCVTWSNGNVFRSYTHLLLEELKGDLSPELLTSEVIQRVYSQVTFEDLGNGVYDIVLKGKLQVRNIENTLLKSPAVNNAVPTVAQQMQGEVVCFAATAVEKLRCAGYNVILEGRSQTLDFIPTPLRFELVLGDPVVLGERRAAQRVMAAALEELKDRIDTATTADVETSLRRAVILLTGGL</sequence>
<comment type="caution">
    <text evidence="1">The sequence shown here is derived from an EMBL/GenBank/DDBJ whole genome shotgun (WGS) entry which is preliminary data.</text>
</comment>
<dbReference type="GeneID" id="92376176"/>
<dbReference type="VEuPathDB" id="TriTrypDB:TEOVI_000223600"/>
<evidence type="ECO:0000313" key="1">
    <source>
        <dbReference type="EMBL" id="SCU70662.1"/>
    </source>
</evidence>
<dbReference type="InterPro" id="IPR027417">
    <property type="entry name" value="P-loop_NTPase"/>
</dbReference>
<evidence type="ECO:0000313" key="2">
    <source>
        <dbReference type="Proteomes" id="UP000195570"/>
    </source>
</evidence>
<gene>
    <name evidence="1" type="ORF">TEOVI_000223600</name>
</gene>
<name>A0A1G4IEE3_TRYEQ</name>
<dbReference type="SMR" id="A0A1G4IEE3"/>